<dbReference type="InterPro" id="IPR039657">
    <property type="entry name" value="Dimethylallyltransferase"/>
</dbReference>
<reference evidence="7" key="3">
    <citation type="submission" date="2019-08" db="EMBL/GenBank/DDBJ databases">
        <authorList>
            <consortium name="Photinus pyralis genome working group"/>
            <person name="Fallon T.R."/>
            <person name="Sander Lower S.E."/>
            <person name="Weng J.-K."/>
        </authorList>
    </citation>
    <scope>NUCLEOTIDE SEQUENCE</scope>
    <source>
        <strain evidence="7">1611_PpyrPB1</strain>
        <tissue evidence="7">Whole body</tissue>
    </source>
</reference>
<dbReference type="Pfam" id="PF01715">
    <property type="entry name" value="IPPT"/>
    <property type="match status" value="1"/>
</dbReference>
<dbReference type="PANTHER" id="PTHR11088">
    <property type="entry name" value="TRNA DIMETHYLALLYLTRANSFERASE"/>
    <property type="match status" value="1"/>
</dbReference>
<evidence type="ECO:0000313" key="6">
    <source>
        <dbReference type="EMBL" id="JAV80973.1"/>
    </source>
</evidence>
<protein>
    <submittedName>
        <fullName evidence="6">Uncharacterized protein</fullName>
    </submittedName>
</protein>
<keyword evidence="4 5" id="KW-0067">ATP-binding</keyword>
<dbReference type="OrthoDB" id="775260at2759"/>
<dbReference type="AlphaFoldDB" id="A0A1Y1M5G9"/>
<comment type="similarity">
    <text evidence="1 5">Belongs to the IPP transferase family.</text>
</comment>
<dbReference type="GO" id="GO:0005739">
    <property type="term" value="C:mitochondrion"/>
    <property type="evidence" value="ECO:0007669"/>
    <property type="project" value="TreeGrafter"/>
</dbReference>
<dbReference type="SUPFAM" id="SSF52540">
    <property type="entry name" value="P-loop containing nucleoside triphosphate hydrolases"/>
    <property type="match status" value="2"/>
</dbReference>
<sequence length="417" mass="47809">MTSKLPLVIILGATGSGKTKLSLELARKFGGQIISADSMQIYKGLDIITAKATVEERQMAPHHLIDELHPSQSCSVVDFRNRALSIIDNLFAKNILPIVVGGTNYYIESLLWRILVEEPGAWIEQNSPFETSQLSNSELHKLLLEQDPDRANKLHPNDRRKVLSSLEILHRKGRKHSDILLEQQTSEGGSAFGGSLRFKNALIFWMICEQATLDGRLDSRVDQMIEQGLVNELLDFHRRYNEQRVQNQLVDYTKGIFQSIGFKEFHKYLMLNPEGRASEIGRQIFATAVEDLKRVTRRYAKKQRRWIVNRLLSMSSNREVPPVYSLDTTDVDRWDECVTQPSVSIVQSFIESARCPYAPLAKQETLGLPISMAEKHFCNSCERIFIGKFQWTCHIKSRRHRRLAQKKSKEVKVECQT</sequence>
<evidence type="ECO:0000313" key="7">
    <source>
        <dbReference type="EMBL" id="KAB0792556.1"/>
    </source>
</evidence>
<evidence type="ECO:0000256" key="3">
    <source>
        <dbReference type="ARBA" id="ARBA00022741"/>
    </source>
</evidence>
<dbReference type="Gene3D" id="3.40.50.300">
    <property type="entry name" value="P-loop containing nucleotide triphosphate hydrolases"/>
    <property type="match status" value="1"/>
</dbReference>
<evidence type="ECO:0000256" key="1">
    <source>
        <dbReference type="ARBA" id="ARBA00005842"/>
    </source>
</evidence>
<evidence type="ECO:0000313" key="8">
    <source>
        <dbReference type="Proteomes" id="UP000327044"/>
    </source>
</evidence>
<dbReference type="SUPFAM" id="SSF57667">
    <property type="entry name" value="beta-beta-alpha zinc fingers"/>
    <property type="match status" value="1"/>
</dbReference>
<keyword evidence="2 5" id="KW-0808">Transferase</keyword>
<organism evidence="6">
    <name type="scientific">Photinus pyralis</name>
    <name type="common">Common eastern firefly</name>
    <name type="synonym">Lampyris pyralis</name>
    <dbReference type="NCBI Taxonomy" id="7054"/>
    <lineage>
        <taxon>Eukaryota</taxon>
        <taxon>Metazoa</taxon>
        <taxon>Ecdysozoa</taxon>
        <taxon>Arthropoda</taxon>
        <taxon>Hexapoda</taxon>
        <taxon>Insecta</taxon>
        <taxon>Pterygota</taxon>
        <taxon>Neoptera</taxon>
        <taxon>Endopterygota</taxon>
        <taxon>Coleoptera</taxon>
        <taxon>Polyphaga</taxon>
        <taxon>Elateriformia</taxon>
        <taxon>Elateroidea</taxon>
        <taxon>Lampyridae</taxon>
        <taxon>Lampyrinae</taxon>
        <taxon>Photinus</taxon>
    </lineage>
</organism>
<dbReference type="EMBL" id="VVIM01000010">
    <property type="protein sequence ID" value="KAB0792556.1"/>
    <property type="molecule type" value="Genomic_DNA"/>
</dbReference>
<dbReference type="Proteomes" id="UP000327044">
    <property type="component" value="Unassembled WGS sequence"/>
</dbReference>
<dbReference type="InterPro" id="IPR018022">
    <property type="entry name" value="IPT"/>
</dbReference>
<dbReference type="GO" id="GO:0006400">
    <property type="term" value="P:tRNA modification"/>
    <property type="evidence" value="ECO:0007669"/>
    <property type="project" value="TreeGrafter"/>
</dbReference>
<dbReference type="GO" id="GO:0005524">
    <property type="term" value="F:ATP binding"/>
    <property type="evidence" value="ECO:0007669"/>
    <property type="project" value="UniProtKB-KW"/>
</dbReference>
<evidence type="ECO:0000256" key="2">
    <source>
        <dbReference type="ARBA" id="ARBA00022679"/>
    </source>
</evidence>
<dbReference type="PANTHER" id="PTHR11088:SF89">
    <property type="entry name" value="TRNA DIMETHYLALLYLTRANSFERASE"/>
    <property type="match status" value="1"/>
</dbReference>
<reference evidence="6" key="1">
    <citation type="journal article" date="2016" name="Sci. Rep.">
        <title>Molecular characterization of firefly nuptial gifts: a multi-omics approach sheds light on postcopulatory sexual selection.</title>
        <authorList>
            <person name="Al-Wathiqui N."/>
            <person name="Fallon T.R."/>
            <person name="South A."/>
            <person name="Weng J.K."/>
            <person name="Lewis S.M."/>
        </authorList>
    </citation>
    <scope>NUCLEOTIDE SEQUENCE</scope>
</reference>
<gene>
    <name evidence="7" type="ORF">PPYR_14515</name>
</gene>
<dbReference type="GO" id="GO:0052381">
    <property type="term" value="F:tRNA dimethylallyltransferase activity"/>
    <property type="evidence" value="ECO:0007669"/>
    <property type="project" value="InterPro"/>
</dbReference>
<evidence type="ECO:0000256" key="5">
    <source>
        <dbReference type="RuleBase" id="RU003785"/>
    </source>
</evidence>
<keyword evidence="8" id="KW-1185">Reference proteome</keyword>
<name>A0A1Y1M5G9_PHOPY</name>
<evidence type="ECO:0000256" key="4">
    <source>
        <dbReference type="ARBA" id="ARBA00022840"/>
    </source>
</evidence>
<reference evidence="7 8" key="2">
    <citation type="journal article" date="2018" name="Elife">
        <title>Firefly genomes illuminate parallel origins of bioluminescence in beetles.</title>
        <authorList>
            <person name="Fallon T.R."/>
            <person name="Lower S.E."/>
            <person name="Chang C.H."/>
            <person name="Bessho-Uehara M."/>
            <person name="Martin G.J."/>
            <person name="Bewick A.J."/>
            <person name="Behringer M."/>
            <person name="Debat H.J."/>
            <person name="Wong I."/>
            <person name="Day J.C."/>
            <person name="Suvorov A."/>
            <person name="Silva C.J."/>
            <person name="Stanger-Hall K.F."/>
            <person name="Hall D.W."/>
            <person name="Schmitz R.J."/>
            <person name="Nelson D.R."/>
            <person name="Lewis S.M."/>
            <person name="Shigenobu S."/>
            <person name="Bybee S.M."/>
            <person name="Larracuente A.M."/>
            <person name="Oba Y."/>
            <person name="Weng J.K."/>
        </authorList>
    </citation>
    <scope>NUCLEOTIDE SEQUENCE [LARGE SCALE GENOMIC DNA]</scope>
    <source>
        <strain evidence="7">1611_PpyrPB1</strain>
        <tissue evidence="7">Whole body</tissue>
    </source>
</reference>
<dbReference type="FunCoup" id="A0A1Y1M5G9">
    <property type="interactions" value="2176"/>
</dbReference>
<accession>A0A1Y1M5G9</accession>
<dbReference type="Gene3D" id="1.10.20.140">
    <property type="match status" value="1"/>
</dbReference>
<dbReference type="InParanoid" id="A0A1Y1M5G9"/>
<keyword evidence="3 5" id="KW-0547">Nucleotide-binding</keyword>
<dbReference type="EMBL" id="GEZM01040043">
    <property type="protein sequence ID" value="JAV80973.1"/>
    <property type="molecule type" value="Transcribed_RNA"/>
</dbReference>
<dbReference type="InterPro" id="IPR036236">
    <property type="entry name" value="Znf_C2H2_sf"/>
</dbReference>
<dbReference type="InterPro" id="IPR027417">
    <property type="entry name" value="P-loop_NTPase"/>
</dbReference>
<dbReference type="NCBIfam" id="TIGR00174">
    <property type="entry name" value="miaA"/>
    <property type="match status" value="1"/>
</dbReference>
<dbReference type="HAMAP" id="MF_00185">
    <property type="entry name" value="IPP_trans"/>
    <property type="match status" value="1"/>
</dbReference>
<proteinExistence type="inferred from homology"/>